<accession>A0ABM7JGV9</accession>
<keyword evidence="3" id="KW-0804">Transcription</keyword>
<evidence type="ECO:0000256" key="4">
    <source>
        <dbReference type="PROSITE-ProRule" id="PRU00335"/>
    </source>
</evidence>
<dbReference type="InterPro" id="IPR001647">
    <property type="entry name" value="HTH_TetR"/>
</dbReference>
<evidence type="ECO:0000259" key="5">
    <source>
        <dbReference type="PROSITE" id="PS50977"/>
    </source>
</evidence>
<feature type="domain" description="HTH tetR-type" evidence="5">
    <location>
        <begin position="65"/>
        <end position="125"/>
    </location>
</feature>
<reference evidence="6 7" key="1">
    <citation type="journal article" date="2019" name="Emerg. Microbes Infect.">
        <title>Comprehensive subspecies identification of 175 nontuberculous mycobacteria species based on 7547 genomic profiles.</title>
        <authorList>
            <person name="Matsumoto Y."/>
            <person name="Kinjo T."/>
            <person name="Motooka D."/>
            <person name="Nabeya D."/>
            <person name="Jung N."/>
            <person name="Uechi K."/>
            <person name="Horii T."/>
            <person name="Iida T."/>
            <person name="Fujita J."/>
            <person name="Nakamura S."/>
        </authorList>
    </citation>
    <scope>NUCLEOTIDE SEQUENCE [LARGE SCALE GENOMIC DNA]</scope>
    <source>
        <strain evidence="6 7">JCM 17324</strain>
    </source>
</reference>
<organism evidence="6 7">
    <name type="scientific">Mycobacterium marseillense</name>
    <dbReference type="NCBI Taxonomy" id="701042"/>
    <lineage>
        <taxon>Bacteria</taxon>
        <taxon>Bacillati</taxon>
        <taxon>Actinomycetota</taxon>
        <taxon>Actinomycetes</taxon>
        <taxon>Mycobacteriales</taxon>
        <taxon>Mycobacteriaceae</taxon>
        <taxon>Mycobacterium</taxon>
        <taxon>Mycobacterium avium complex (MAC)</taxon>
    </lineage>
</organism>
<dbReference type="PROSITE" id="PS50977">
    <property type="entry name" value="HTH_TETR_2"/>
    <property type="match status" value="1"/>
</dbReference>
<keyword evidence="7" id="KW-1185">Reference proteome</keyword>
<sequence length="254" mass="28788">MNDSSAAEYAINRPFWLVLPLRCKVFRRVAPIWHQILKQRNASRNIAAMEPSRRWGDDRAILDDEEARRRILDAAGRCIVRRGNTQFRMGEVADEAGVSRSTVYRYFPGRDDVLLGLMLSRVDTALGELVRSLPTPDDPVRSVPEMVLARVESVDGNPLNEALFAAESTAVASALEKGSEPIVELLLQHYGPLLDRWKAAGLLYPDVDFRSIVQWLHSATLFLLAPSWRYRSPADKRQFVEQLVVRALVPQIRQ</sequence>
<dbReference type="Pfam" id="PF00440">
    <property type="entry name" value="TetR_N"/>
    <property type="match status" value="1"/>
</dbReference>
<evidence type="ECO:0000256" key="2">
    <source>
        <dbReference type="ARBA" id="ARBA00023125"/>
    </source>
</evidence>
<dbReference type="Gene3D" id="1.10.357.10">
    <property type="entry name" value="Tetracycline Repressor, domain 2"/>
    <property type="match status" value="1"/>
</dbReference>
<evidence type="ECO:0000313" key="6">
    <source>
        <dbReference type="EMBL" id="BBY12819.1"/>
    </source>
</evidence>
<name>A0ABM7JGV9_9MYCO</name>
<keyword evidence="2 4" id="KW-0238">DNA-binding</keyword>
<dbReference type="EMBL" id="AP022584">
    <property type="protein sequence ID" value="BBY12819.1"/>
    <property type="molecule type" value="Genomic_DNA"/>
</dbReference>
<proteinExistence type="predicted"/>
<dbReference type="InterPro" id="IPR009057">
    <property type="entry name" value="Homeodomain-like_sf"/>
</dbReference>
<dbReference type="SUPFAM" id="SSF48498">
    <property type="entry name" value="Tetracyclin repressor-like, C-terminal domain"/>
    <property type="match status" value="1"/>
</dbReference>
<gene>
    <name evidence="6" type="ORF">MMARJ_35590</name>
</gene>
<dbReference type="InterPro" id="IPR036271">
    <property type="entry name" value="Tet_transcr_reg_TetR-rel_C_sf"/>
</dbReference>
<dbReference type="PANTHER" id="PTHR30055">
    <property type="entry name" value="HTH-TYPE TRANSCRIPTIONAL REGULATOR RUTR"/>
    <property type="match status" value="1"/>
</dbReference>
<keyword evidence="1" id="KW-0805">Transcription regulation</keyword>
<protein>
    <recommendedName>
        <fullName evidence="5">HTH tetR-type domain-containing protein</fullName>
    </recommendedName>
</protein>
<dbReference type="Proteomes" id="UP000466831">
    <property type="component" value="Chromosome"/>
</dbReference>
<evidence type="ECO:0000256" key="1">
    <source>
        <dbReference type="ARBA" id="ARBA00023015"/>
    </source>
</evidence>
<feature type="DNA-binding region" description="H-T-H motif" evidence="4">
    <location>
        <begin position="88"/>
        <end position="107"/>
    </location>
</feature>
<dbReference type="InterPro" id="IPR050109">
    <property type="entry name" value="HTH-type_TetR-like_transc_reg"/>
</dbReference>
<dbReference type="PANTHER" id="PTHR30055:SF234">
    <property type="entry name" value="HTH-TYPE TRANSCRIPTIONAL REGULATOR BETI"/>
    <property type="match status" value="1"/>
</dbReference>
<dbReference type="SUPFAM" id="SSF46689">
    <property type="entry name" value="Homeodomain-like"/>
    <property type="match status" value="1"/>
</dbReference>
<evidence type="ECO:0000313" key="7">
    <source>
        <dbReference type="Proteomes" id="UP000466831"/>
    </source>
</evidence>
<evidence type="ECO:0000256" key="3">
    <source>
        <dbReference type="ARBA" id="ARBA00023163"/>
    </source>
</evidence>
<dbReference type="PRINTS" id="PR00455">
    <property type="entry name" value="HTHTETR"/>
</dbReference>